<dbReference type="InterPro" id="IPR011990">
    <property type="entry name" value="TPR-like_helical_dom_sf"/>
</dbReference>
<organism evidence="2 3">
    <name type="scientific">Geoalkalibacter ferrihydriticus DSM 17813</name>
    <dbReference type="NCBI Taxonomy" id="1121915"/>
    <lineage>
        <taxon>Bacteria</taxon>
        <taxon>Pseudomonadati</taxon>
        <taxon>Thermodesulfobacteriota</taxon>
        <taxon>Desulfuromonadia</taxon>
        <taxon>Desulfuromonadales</taxon>
        <taxon>Geoalkalibacteraceae</taxon>
        <taxon>Geoalkalibacter</taxon>
    </lineage>
</organism>
<evidence type="ECO:0000256" key="1">
    <source>
        <dbReference type="PROSITE-ProRule" id="PRU00339"/>
    </source>
</evidence>
<gene>
    <name evidence="2" type="ORF">GFER_07335</name>
</gene>
<proteinExistence type="predicted"/>
<dbReference type="AlphaFoldDB" id="A0A0C2DTW9"/>
<dbReference type="InterPro" id="IPR019734">
    <property type="entry name" value="TPR_rpt"/>
</dbReference>
<dbReference type="Pfam" id="PF14559">
    <property type="entry name" value="TPR_19"/>
    <property type="match status" value="1"/>
</dbReference>
<dbReference type="PROSITE" id="PS50005">
    <property type="entry name" value="TPR"/>
    <property type="match status" value="1"/>
</dbReference>
<dbReference type="EMBL" id="JWJD01000002">
    <property type="protein sequence ID" value="KIH76899.1"/>
    <property type="molecule type" value="Genomic_DNA"/>
</dbReference>
<feature type="repeat" description="TPR" evidence="1">
    <location>
        <begin position="154"/>
        <end position="187"/>
    </location>
</feature>
<protein>
    <recommendedName>
        <fullName evidence="4">Tetratricopeptide repeat-like domain-containing protein</fullName>
    </recommendedName>
</protein>
<dbReference type="Gene3D" id="1.25.40.10">
    <property type="entry name" value="Tetratricopeptide repeat domain"/>
    <property type="match status" value="1"/>
</dbReference>
<dbReference type="RefSeq" id="WP_040097974.1">
    <property type="nucleotide sequence ID" value="NZ_JWJD01000002.1"/>
</dbReference>
<dbReference type="SUPFAM" id="SSF48452">
    <property type="entry name" value="TPR-like"/>
    <property type="match status" value="1"/>
</dbReference>
<keyword evidence="1" id="KW-0802">TPR repeat</keyword>
<reference evidence="2 3" key="1">
    <citation type="submission" date="2014-12" db="EMBL/GenBank/DDBJ databases">
        <title>Genomes of Geoalkalibacter ferrihydriticus and Geoalkalibacter subterraneus, two haloalkaliphilic metal-reducing members of the Geobacteraceae.</title>
        <authorList>
            <person name="Badalamenti J.P."/>
            <person name="Torres C.I."/>
            <person name="Krajmalnik-Brown R."/>
            <person name="Bond D.R."/>
        </authorList>
    </citation>
    <scope>NUCLEOTIDE SEQUENCE [LARGE SCALE GENOMIC DNA]</scope>
    <source>
        <strain evidence="2 3">DSM 17813</strain>
    </source>
</reference>
<accession>A0A0C2DTW9</accession>
<evidence type="ECO:0008006" key="4">
    <source>
        <dbReference type="Google" id="ProtNLM"/>
    </source>
</evidence>
<evidence type="ECO:0000313" key="3">
    <source>
        <dbReference type="Proteomes" id="UP000035068"/>
    </source>
</evidence>
<comment type="caution">
    <text evidence="2">The sequence shown here is derived from an EMBL/GenBank/DDBJ whole genome shotgun (WGS) entry which is preliminary data.</text>
</comment>
<sequence>MTAKTAQDTSLKELAQAAVTLVRDPDADKWRKLTDLLQEAGCHAEALDLARVGLMRFPQEAPLALTAARLLVEAKDPAGAVDALELCLKQDPPDPEALWLSADLHHRLGHPAQARTCLERLLDVQPEHEAARDLLATLKVKTPTPGSGQTAKRSITTPTLAEIYVKQGYLSKAIQVYQEILLDDPENVLAKERLGELQAATVPPVVDTSLQAKSQQVVADISPAIPAENLKDAGISVSTEPASLAAKAPAVETPSMEQRLLGVFDNWLTAISKRRAHVR</sequence>
<evidence type="ECO:0000313" key="2">
    <source>
        <dbReference type="EMBL" id="KIH76899.1"/>
    </source>
</evidence>
<dbReference type="Proteomes" id="UP000035068">
    <property type="component" value="Unassembled WGS sequence"/>
</dbReference>
<keyword evidence="3" id="KW-1185">Reference proteome</keyword>
<name>A0A0C2DTW9_9BACT</name>